<reference evidence="12" key="1">
    <citation type="submission" date="2016-04" db="EMBL/GenBank/DDBJ databases">
        <title>Cephalotus genome sequencing.</title>
        <authorList>
            <person name="Fukushima K."/>
            <person name="Hasebe M."/>
            <person name="Fang X."/>
        </authorList>
    </citation>
    <scope>NUCLEOTIDE SEQUENCE [LARGE SCALE GENOMIC DNA]</scope>
    <source>
        <strain evidence="12">cv. St1</strain>
    </source>
</reference>
<keyword evidence="3" id="KW-0203">Cytokinin biosynthesis</keyword>
<evidence type="ECO:0000313" key="12">
    <source>
        <dbReference type="Proteomes" id="UP000187406"/>
    </source>
</evidence>
<evidence type="ECO:0000256" key="6">
    <source>
        <dbReference type="ARBA" id="ARBA00022946"/>
    </source>
</evidence>
<evidence type="ECO:0000256" key="7">
    <source>
        <dbReference type="ARBA" id="ARBA00051744"/>
    </source>
</evidence>
<dbReference type="Pfam" id="PF01715">
    <property type="entry name" value="IPPT"/>
    <property type="match status" value="2"/>
</dbReference>
<dbReference type="InterPro" id="IPR039657">
    <property type="entry name" value="Dimethylallyltransferase"/>
</dbReference>
<keyword evidence="12" id="KW-1185">Reference proteome</keyword>
<dbReference type="GO" id="GO:0005524">
    <property type="term" value="F:ATP binding"/>
    <property type="evidence" value="ECO:0007669"/>
    <property type="project" value="UniProtKB-KW"/>
</dbReference>
<dbReference type="GO" id="GO:0009691">
    <property type="term" value="P:cytokinin biosynthetic process"/>
    <property type="evidence" value="ECO:0007669"/>
    <property type="project" value="UniProtKB-KW"/>
</dbReference>
<dbReference type="GO" id="GO:0005739">
    <property type="term" value="C:mitochondrion"/>
    <property type="evidence" value="ECO:0007669"/>
    <property type="project" value="TreeGrafter"/>
</dbReference>
<evidence type="ECO:0000256" key="9">
    <source>
        <dbReference type="ARBA" id="ARBA00055191"/>
    </source>
</evidence>
<evidence type="ECO:0000256" key="3">
    <source>
        <dbReference type="ARBA" id="ARBA00022712"/>
    </source>
</evidence>
<dbReference type="GO" id="GO:0052381">
    <property type="term" value="F:tRNA dimethylallyltransferase activity"/>
    <property type="evidence" value="ECO:0007669"/>
    <property type="project" value="TreeGrafter"/>
</dbReference>
<dbReference type="OrthoDB" id="775260at2759"/>
<accession>A0A1Q3CR68</accession>
<dbReference type="AlphaFoldDB" id="A0A1Q3CR68"/>
<comment type="catalytic activity">
    <reaction evidence="8">
        <text>dimethylallyl diphosphate + ADP = N(6)-(dimethylallyl)adenosine 5'-diphosphate + diphosphate</text>
        <dbReference type="Rhea" id="RHEA:36327"/>
        <dbReference type="ChEBI" id="CHEBI:33019"/>
        <dbReference type="ChEBI" id="CHEBI:57623"/>
        <dbReference type="ChEBI" id="CHEBI:73533"/>
        <dbReference type="ChEBI" id="CHEBI:456216"/>
        <dbReference type="EC" id="2.5.1.112"/>
    </reaction>
</comment>
<protein>
    <recommendedName>
        <fullName evidence="10">adenylate dimethylallyltransferase (ADP/ATP-dependent)</fullName>
        <ecNumber evidence="10">2.5.1.112</ecNumber>
    </recommendedName>
</protein>
<sequence>MEISMLIYNQTSSVEITRHRIDRLSPPLWQREKVVIIMGATGTGKSRLSIDLATRFPAEVINSDKMQMYEGLDIVTNKITEEEKCGVPHHLLGVLDPDTNFTATNFCDMASLTTESILSQGQLPIIVGGSNSYIEALVEDEDFRFRSKYDCCFLWIDVSMPVLHSLVSDRVDRMVDNGMIGEVRKFVEANKIADYTGGVRRAIGVPELDWYFRVEKFLDEENRVKLLQESIQEIKNNTCKLACRQLEKIHRIKNNKKWGMHRIDATQVLHKRGKEADEAWEEQVTTPSTAIVAQFLYNFTTAMPASVAALRDHVAHCLVA</sequence>
<dbReference type="SUPFAM" id="SSF52540">
    <property type="entry name" value="P-loop containing nucleoside triphosphate hydrolases"/>
    <property type="match status" value="1"/>
</dbReference>
<dbReference type="PANTHER" id="PTHR11088">
    <property type="entry name" value="TRNA DIMETHYLALLYLTRANSFERASE"/>
    <property type="match status" value="1"/>
</dbReference>
<dbReference type="Proteomes" id="UP000187406">
    <property type="component" value="Unassembled WGS sequence"/>
</dbReference>
<evidence type="ECO:0000256" key="8">
    <source>
        <dbReference type="ARBA" id="ARBA00052386"/>
    </source>
</evidence>
<evidence type="ECO:0000256" key="4">
    <source>
        <dbReference type="ARBA" id="ARBA00022741"/>
    </source>
</evidence>
<dbReference type="FunFam" id="1.10.287.890:FF:000002">
    <property type="entry name" value="Adenylate isopentenyltransferase 5, chloroplastic"/>
    <property type="match status" value="1"/>
</dbReference>
<proteinExistence type="inferred from homology"/>
<dbReference type="EMBL" id="BDDD01002703">
    <property type="protein sequence ID" value="GAV82734.1"/>
    <property type="molecule type" value="Genomic_DNA"/>
</dbReference>
<evidence type="ECO:0000256" key="1">
    <source>
        <dbReference type="ARBA" id="ARBA00005842"/>
    </source>
</evidence>
<dbReference type="InterPro" id="IPR027417">
    <property type="entry name" value="P-loop_NTPase"/>
</dbReference>
<comment type="similarity">
    <text evidence="1">Belongs to the IPP transferase family.</text>
</comment>
<keyword evidence="4" id="KW-0547">Nucleotide-binding</keyword>
<dbReference type="InParanoid" id="A0A1Q3CR68"/>
<keyword evidence="5" id="KW-0067">ATP-binding</keyword>
<evidence type="ECO:0000313" key="11">
    <source>
        <dbReference type="EMBL" id="GAV82734.1"/>
    </source>
</evidence>
<dbReference type="Gene3D" id="3.40.50.300">
    <property type="entry name" value="P-loop containing nucleotide triphosphate hydrolases"/>
    <property type="match status" value="1"/>
</dbReference>
<dbReference type="PANTHER" id="PTHR11088:SF91">
    <property type="entry name" value="ADENYLATE ISOPENTENYLTRANSFERASE 3, CHLOROPLASTIC"/>
    <property type="match status" value="1"/>
</dbReference>
<comment type="function">
    <text evidence="9">Involved in cytokinin biosynthesis. Catalyzes the transfer of an isopentenyl group from dimethylallyl diphosphate (DMAPP) to ATP and ADP.</text>
</comment>
<dbReference type="GO" id="GO:0009824">
    <property type="term" value="F:AMP dimethylallyltransferase activity"/>
    <property type="evidence" value="ECO:0007669"/>
    <property type="project" value="UniProtKB-ARBA"/>
</dbReference>
<evidence type="ECO:0000256" key="10">
    <source>
        <dbReference type="ARBA" id="ARBA00066838"/>
    </source>
</evidence>
<dbReference type="GO" id="GO:0006400">
    <property type="term" value="P:tRNA modification"/>
    <property type="evidence" value="ECO:0007669"/>
    <property type="project" value="TreeGrafter"/>
</dbReference>
<dbReference type="EC" id="2.5.1.112" evidence="10"/>
<gene>
    <name evidence="11" type="ORF">CFOL_v3_26185</name>
</gene>
<keyword evidence="6" id="KW-0809">Transit peptide</keyword>
<dbReference type="Gene3D" id="1.10.287.890">
    <property type="entry name" value="Crystal structure of tRNA isopentenylpyrophosphate transferase (bh2366) domain"/>
    <property type="match status" value="1"/>
</dbReference>
<evidence type="ECO:0000256" key="5">
    <source>
        <dbReference type="ARBA" id="ARBA00022840"/>
    </source>
</evidence>
<keyword evidence="2" id="KW-0808">Transferase</keyword>
<dbReference type="GO" id="GO:0052622">
    <property type="term" value="F:ATP/ADP dimethylallyltransferase activity"/>
    <property type="evidence" value="ECO:0007669"/>
    <property type="project" value="UniProtKB-EC"/>
</dbReference>
<name>A0A1Q3CR68_CEPFO</name>
<comment type="catalytic activity">
    <reaction evidence="7">
        <text>dimethylallyl diphosphate + ATP = N(6)-(dimethylallyl)adenosine 5'-triphosphate + diphosphate</text>
        <dbReference type="Rhea" id="RHEA:36331"/>
        <dbReference type="ChEBI" id="CHEBI:30616"/>
        <dbReference type="ChEBI" id="CHEBI:33019"/>
        <dbReference type="ChEBI" id="CHEBI:57623"/>
        <dbReference type="ChEBI" id="CHEBI:73532"/>
        <dbReference type="EC" id="2.5.1.112"/>
    </reaction>
</comment>
<dbReference type="STRING" id="3775.A0A1Q3CR68"/>
<comment type="caution">
    <text evidence="11">The sequence shown here is derived from an EMBL/GenBank/DDBJ whole genome shotgun (WGS) entry which is preliminary data.</text>
</comment>
<evidence type="ECO:0000256" key="2">
    <source>
        <dbReference type="ARBA" id="ARBA00022679"/>
    </source>
</evidence>
<organism evidence="11 12">
    <name type="scientific">Cephalotus follicularis</name>
    <name type="common">Albany pitcher plant</name>
    <dbReference type="NCBI Taxonomy" id="3775"/>
    <lineage>
        <taxon>Eukaryota</taxon>
        <taxon>Viridiplantae</taxon>
        <taxon>Streptophyta</taxon>
        <taxon>Embryophyta</taxon>
        <taxon>Tracheophyta</taxon>
        <taxon>Spermatophyta</taxon>
        <taxon>Magnoliopsida</taxon>
        <taxon>eudicotyledons</taxon>
        <taxon>Gunneridae</taxon>
        <taxon>Pentapetalae</taxon>
        <taxon>rosids</taxon>
        <taxon>fabids</taxon>
        <taxon>Oxalidales</taxon>
        <taxon>Cephalotaceae</taxon>
        <taxon>Cephalotus</taxon>
    </lineage>
</organism>